<evidence type="ECO:0000256" key="1">
    <source>
        <dbReference type="ARBA" id="ARBA00000085"/>
    </source>
</evidence>
<reference evidence="14" key="1">
    <citation type="submission" date="2024-02" db="EMBL/GenBank/DDBJ databases">
        <title>Genome sequences of strain Gemmobacter sp. JM10B15.</title>
        <authorList>
            <person name="Zhang M."/>
        </authorList>
    </citation>
    <scope>NUCLEOTIDE SEQUENCE</scope>
    <source>
        <strain evidence="14">JM10B15</strain>
    </source>
</reference>
<dbReference type="InterPro" id="IPR001610">
    <property type="entry name" value="PAC"/>
</dbReference>
<dbReference type="CDD" id="cd00130">
    <property type="entry name" value="PAS"/>
    <property type="match status" value="1"/>
</dbReference>
<evidence type="ECO:0000313" key="14">
    <source>
        <dbReference type="EMBL" id="MEH7827796.1"/>
    </source>
</evidence>
<dbReference type="SUPFAM" id="SSF47384">
    <property type="entry name" value="Homodimeric domain of signal transducing histidine kinase"/>
    <property type="match status" value="1"/>
</dbReference>
<dbReference type="PRINTS" id="PR00344">
    <property type="entry name" value="BCTRLSENSOR"/>
</dbReference>
<dbReference type="InterPro" id="IPR036097">
    <property type="entry name" value="HisK_dim/P_sf"/>
</dbReference>
<dbReference type="InterPro" id="IPR005467">
    <property type="entry name" value="His_kinase_dom"/>
</dbReference>
<evidence type="ECO:0000259" key="11">
    <source>
        <dbReference type="PROSITE" id="PS50109"/>
    </source>
</evidence>
<evidence type="ECO:0000259" key="12">
    <source>
        <dbReference type="PROSITE" id="PS50112"/>
    </source>
</evidence>
<feature type="transmembrane region" description="Helical" evidence="10">
    <location>
        <begin position="236"/>
        <end position="259"/>
    </location>
</feature>
<dbReference type="SMART" id="SM00388">
    <property type="entry name" value="HisKA"/>
    <property type="match status" value="1"/>
</dbReference>
<feature type="region of interest" description="Disordered" evidence="9">
    <location>
        <begin position="636"/>
        <end position="663"/>
    </location>
</feature>
<protein>
    <recommendedName>
        <fullName evidence="2">histidine kinase</fullName>
        <ecNumber evidence="2">2.7.13.3</ecNumber>
    </recommendedName>
</protein>
<dbReference type="Gene3D" id="3.30.450.20">
    <property type="entry name" value="PAS domain"/>
    <property type="match status" value="1"/>
</dbReference>
<evidence type="ECO:0000256" key="6">
    <source>
        <dbReference type="ARBA" id="ARBA00022777"/>
    </source>
</evidence>
<evidence type="ECO:0000256" key="7">
    <source>
        <dbReference type="ARBA" id="ARBA00022840"/>
    </source>
</evidence>
<dbReference type="SMART" id="SM00086">
    <property type="entry name" value="PAC"/>
    <property type="match status" value="1"/>
</dbReference>
<dbReference type="Gene3D" id="3.30.565.10">
    <property type="entry name" value="Histidine kinase-like ATPase, C-terminal domain"/>
    <property type="match status" value="1"/>
</dbReference>
<keyword evidence="15" id="KW-1185">Reference proteome</keyword>
<sequence length="663" mass="71135">MASRRWDILSLVPLASIVALVALVGALVWIVSRSDADRAETKLATDALWVEQTLRFQMSVNEDMLVRLALEAAGGTGIQTLQARARVHIAANPEMLYARWYDAEGKLIAAVPAGADGAHDRLVQGILEAGAQTARPVYGAVTDGTVPMALRVASPEGGALVAGISLRVMLDRHIPWWIAEQYGVRLAYADGMTGSVLAERARRPFADGAPRHAISFDPPLAGTLLQIIAYDRPATFGSAAIMAAIIALAAFAVLSLLALQRNTQHRRRAEDRLRAEMAFRRSMEESLTVGLRAKDHAGKVLYVNAAFCRLVGMPAADLVGRSPPMPYWAPEAIEETLARQQALATGPVEPQSFESRFRRADGSEIDVQVYEAPLIDAMGRHHGWMGSVIDITEAKRAARLARAQEDSLARTGRLVTLGEMASTLAHELNQPLGAIASYAAGGINLIDAGRAEPGLMRGALEKLAAQARRAGLIIRRIQDFVKKREPRLVPLDLAEVAADAMGLMQAEARERKVRLVLDPGADGLDPVMADRILIEQVLVNLIRNGIEAMTEGPRHGDAMTLRITPEPGMLRLDVIDEGPGIPAALEPYLYDPFTSTKSQGMGMGLNICRSIAEMLHGNLSHTAAPGGGTVFTLKLPTTLPEGTAPAEGPAPPESTTLPEGEPI</sequence>
<feature type="domain" description="Histidine kinase" evidence="11">
    <location>
        <begin position="423"/>
        <end position="639"/>
    </location>
</feature>
<proteinExistence type="predicted"/>
<dbReference type="PROSITE" id="PS50109">
    <property type="entry name" value="HIS_KIN"/>
    <property type="match status" value="1"/>
</dbReference>
<accession>A0ABU8BT11</accession>
<keyword evidence="3" id="KW-0597">Phosphoprotein</keyword>
<dbReference type="SUPFAM" id="SSF55874">
    <property type="entry name" value="ATPase domain of HSP90 chaperone/DNA topoisomerase II/histidine kinase"/>
    <property type="match status" value="1"/>
</dbReference>
<dbReference type="SUPFAM" id="SSF55785">
    <property type="entry name" value="PYP-like sensor domain (PAS domain)"/>
    <property type="match status" value="1"/>
</dbReference>
<dbReference type="InterPro" id="IPR003661">
    <property type="entry name" value="HisK_dim/P_dom"/>
</dbReference>
<name>A0ABU8BT11_9RHOB</name>
<evidence type="ECO:0000256" key="3">
    <source>
        <dbReference type="ARBA" id="ARBA00022553"/>
    </source>
</evidence>
<dbReference type="SMART" id="SM00091">
    <property type="entry name" value="PAS"/>
    <property type="match status" value="1"/>
</dbReference>
<keyword evidence="4" id="KW-0808">Transferase</keyword>
<feature type="domain" description="PAC" evidence="13">
    <location>
        <begin position="351"/>
        <end position="403"/>
    </location>
</feature>
<organism evidence="14 15">
    <name type="scientific">Gemmobacter denitrificans</name>
    <dbReference type="NCBI Taxonomy" id="3123040"/>
    <lineage>
        <taxon>Bacteria</taxon>
        <taxon>Pseudomonadati</taxon>
        <taxon>Pseudomonadota</taxon>
        <taxon>Alphaproteobacteria</taxon>
        <taxon>Rhodobacterales</taxon>
        <taxon>Paracoccaceae</taxon>
        <taxon>Gemmobacter</taxon>
    </lineage>
</organism>
<dbReference type="Proteomes" id="UP001431963">
    <property type="component" value="Unassembled WGS sequence"/>
</dbReference>
<dbReference type="InterPro" id="IPR003594">
    <property type="entry name" value="HATPase_dom"/>
</dbReference>
<keyword evidence="7" id="KW-0067">ATP-binding</keyword>
<keyword evidence="5" id="KW-0547">Nucleotide-binding</keyword>
<comment type="caution">
    <text evidence="14">The sequence shown here is derived from an EMBL/GenBank/DDBJ whole genome shotgun (WGS) entry which is preliminary data.</text>
</comment>
<dbReference type="NCBIfam" id="TIGR00229">
    <property type="entry name" value="sensory_box"/>
    <property type="match status" value="1"/>
</dbReference>
<dbReference type="InterPro" id="IPR035965">
    <property type="entry name" value="PAS-like_dom_sf"/>
</dbReference>
<dbReference type="EMBL" id="JBALHR010000003">
    <property type="protein sequence ID" value="MEH7827796.1"/>
    <property type="molecule type" value="Genomic_DNA"/>
</dbReference>
<dbReference type="Gene3D" id="1.10.287.130">
    <property type="match status" value="1"/>
</dbReference>
<evidence type="ECO:0000259" key="13">
    <source>
        <dbReference type="PROSITE" id="PS50113"/>
    </source>
</evidence>
<dbReference type="EC" id="2.7.13.3" evidence="2"/>
<dbReference type="Pfam" id="PF00989">
    <property type="entry name" value="PAS"/>
    <property type="match status" value="1"/>
</dbReference>
<evidence type="ECO:0000313" key="15">
    <source>
        <dbReference type="Proteomes" id="UP001431963"/>
    </source>
</evidence>
<evidence type="ECO:0000256" key="8">
    <source>
        <dbReference type="ARBA" id="ARBA00023012"/>
    </source>
</evidence>
<evidence type="ECO:0000256" key="10">
    <source>
        <dbReference type="SAM" id="Phobius"/>
    </source>
</evidence>
<dbReference type="InterPro" id="IPR036890">
    <property type="entry name" value="HATPase_C_sf"/>
</dbReference>
<dbReference type="Pfam" id="PF00512">
    <property type="entry name" value="HisKA"/>
    <property type="match status" value="1"/>
</dbReference>
<dbReference type="InterPro" id="IPR000700">
    <property type="entry name" value="PAS-assoc_C"/>
</dbReference>
<keyword evidence="8" id="KW-0902">Two-component regulatory system</keyword>
<feature type="transmembrane region" description="Helical" evidence="10">
    <location>
        <begin position="12"/>
        <end position="32"/>
    </location>
</feature>
<keyword evidence="10" id="KW-1133">Transmembrane helix</keyword>
<dbReference type="InterPro" id="IPR004358">
    <property type="entry name" value="Sig_transdc_His_kin-like_C"/>
</dbReference>
<dbReference type="InterPro" id="IPR000014">
    <property type="entry name" value="PAS"/>
</dbReference>
<dbReference type="Pfam" id="PF02518">
    <property type="entry name" value="HATPase_c"/>
    <property type="match status" value="1"/>
</dbReference>
<dbReference type="RefSeq" id="WP_335421122.1">
    <property type="nucleotide sequence ID" value="NZ_JBALHR010000003.1"/>
</dbReference>
<evidence type="ECO:0000256" key="2">
    <source>
        <dbReference type="ARBA" id="ARBA00012438"/>
    </source>
</evidence>
<dbReference type="PROSITE" id="PS50113">
    <property type="entry name" value="PAC"/>
    <property type="match status" value="1"/>
</dbReference>
<keyword evidence="6" id="KW-0418">Kinase</keyword>
<evidence type="ECO:0000256" key="4">
    <source>
        <dbReference type="ARBA" id="ARBA00022679"/>
    </source>
</evidence>
<evidence type="ECO:0000256" key="9">
    <source>
        <dbReference type="SAM" id="MobiDB-lite"/>
    </source>
</evidence>
<dbReference type="PROSITE" id="PS50112">
    <property type="entry name" value="PAS"/>
    <property type="match status" value="1"/>
</dbReference>
<gene>
    <name evidence="14" type="ORF">V6590_06525</name>
</gene>
<dbReference type="PANTHER" id="PTHR43065:SF10">
    <property type="entry name" value="PEROXIDE STRESS-ACTIVATED HISTIDINE KINASE MAK3"/>
    <property type="match status" value="1"/>
</dbReference>
<keyword evidence="10" id="KW-0812">Transmembrane</keyword>
<comment type="catalytic activity">
    <reaction evidence="1">
        <text>ATP + protein L-histidine = ADP + protein N-phospho-L-histidine.</text>
        <dbReference type="EC" id="2.7.13.3"/>
    </reaction>
</comment>
<evidence type="ECO:0000256" key="5">
    <source>
        <dbReference type="ARBA" id="ARBA00022741"/>
    </source>
</evidence>
<dbReference type="PANTHER" id="PTHR43065">
    <property type="entry name" value="SENSOR HISTIDINE KINASE"/>
    <property type="match status" value="1"/>
</dbReference>
<feature type="domain" description="PAS" evidence="12">
    <location>
        <begin position="275"/>
        <end position="331"/>
    </location>
</feature>
<keyword evidence="10" id="KW-0472">Membrane</keyword>
<dbReference type="CDD" id="cd00082">
    <property type="entry name" value="HisKA"/>
    <property type="match status" value="1"/>
</dbReference>
<dbReference type="SMART" id="SM00387">
    <property type="entry name" value="HATPase_c"/>
    <property type="match status" value="1"/>
</dbReference>
<dbReference type="InterPro" id="IPR013767">
    <property type="entry name" value="PAS_fold"/>
</dbReference>